<dbReference type="PANTHER" id="PTHR11739:SF4">
    <property type="entry name" value="CITRATE SYNTHASE, PEROXISOMAL"/>
    <property type="match status" value="1"/>
</dbReference>
<evidence type="ECO:0000256" key="1">
    <source>
        <dbReference type="ARBA" id="ARBA00005163"/>
    </source>
</evidence>
<dbReference type="InterPro" id="IPR016143">
    <property type="entry name" value="Citrate_synth-like_sm_a-sub"/>
</dbReference>
<dbReference type="NCBIfam" id="NF010635">
    <property type="entry name" value="PRK14032.1"/>
    <property type="match status" value="1"/>
</dbReference>
<sequence length="472" mass="53918">MELPQIYAKRELIDLNFNEANLLVKYSYRISELAEKSALSNRIEPSLYAKYDVKRGLREKNGKGVLCGLTEISEVTSWDEKDGVRKEIPGILRYQGYDVKDIVRNCIAENRFGFEETVYLLLFGKLPTKSEYDDFCEMIADFRVLPRNFVRDIIMKSPSRDMMNMLARCVLNLYSYDPDPDNVSISNVLRQCLQLIAQFPMLAIYSYRAYRYYSTNDGSLIIHKPRTEYSTAQNILHILRKDSSFTDLEAKVLDIALILHADHGGGNNSTFTTHVVTSSGTDTYSSMAASLGSLKGPKHGGANIKVMQMMQNIKENIKDWKESTVTDYIDKILKKEVFDHAGLIYGMGHAVYTLSDPRAEILKKYAAKLAVEKGREEEYKLYETVENSAKRLINEQHKLSKPVCANVDLYSGFVYSMLNLPADLYTPLFAISRVGGWSAHRMEELINGNRIIRPSYHCVKPDLEYIPMSERE</sequence>
<feature type="active site" evidence="6">
    <location>
        <position position="408"/>
    </location>
</feature>
<dbReference type="Gene3D" id="1.10.230.10">
    <property type="entry name" value="Cytochrome P450-Terp, domain 2"/>
    <property type="match status" value="1"/>
</dbReference>
<proteinExistence type="inferred from homology"/>
<dbReference type="EMBL" id="DVNE01000019">
    <property type="protein sequence ID" value="HIU61400.1"/>
    <property type="molecule type" value="Genomic_DNA"/>
</dbReference>
<dbReference type="Pfam" id="PF00285">
    <property type="entry name" value="Citrate_synt"/>
    <property type="match status" value="1"/>
</dbReference>
<evidence type="ECO:0000313" key="7">
    <source>
        <dbReference type="EMBL" id="HIU61400.1"/>
    </source>
</evidence>
<organism evidence="7 8">
    <name type="scientific">Candidatus Coproplasma excrementigallinarum</name>
    <dbReference type="NCBI Taxonomy" id="2840747"/>
    <lineage>
        <taxon>Bacteria</taxon>
        <taxon>Bacillati</taxon>
        <taxon>Bacillota</taxon>
        <taxon>Clostridia</taxon>
        <taxon>Eubacteriales</taxon>
        <taxon>Candidatus Coproplasma</taxon>
    </lineage>
</organism>
<dbReference type="GO" id="GO:0006099">
    <property type="term" value="P:tricarboxylic acid cycle"/>
    <property type="evidence" value="ECO:0007669"/>
    <property type="project" value="InterPro"/>
</dbReference>
<protein>
    <recommendedName>
        <fullName evidence="5">Citrate synthase</fullName>
    </recommendedName>
</protein>
<gene>
    <name evidence="7" type="ORF">IAB69_01960</name>
</gene>
<name>A0A9D1SIP4_9FIRM</name>
<dbReference type="PIRSF" id="PIRSF001369">
    <property type="entry name" value="Citrate_synth"/>
    <property type="match status" value="1"/>
</dbReference>
<feature type="active site" evidence="6">
    <location>
        <position position="349"/>
    </location>
</feature>
<dbReference type="Gene3D" id="1.10.580.10">
    <property type="entry name" value="Citrate Synthase, domain 1"/>
    <property type="match status" value="1"/>
</dbReference>
<dbReference type="GO" id="GO:0036440">
    <property type="term" value="F:citrate synthase activity"/>
    <property type="evidence" value="ECO:0007669"/>
    <property type="project" value="UniProtKB-EC"/>
</dbReference>
<comment type="catalytic activity">
    <reaction evidence="4">
        <text>oxaloacetate + acetyl-CoA + H2O = citrate + CoA + H(+)</text>
        <dbReference type="Rhea" id="RHEA:16845"/>
        <dbReference type="ChEBI" id="CHEBI:15377"/>
        <dbReference type="ChEBI" id="CHEBI:15378"/>
        <dbReference type="ChEBI" id="CHEBI:16452"/>
        <dbReference type="ChEBI" id="CHEBI:16947"/>
        <dbReference type="ChEBI" id="CHEBI:57287"/>
        <dbReference type="ChEBI" id="CHEBI:57288"/>
        <dbReference type="EC" id="2.3.3.16"/>
    </reaction>
</comment>
<dbReference type="GO" id="GO:0005975">
    <property type="term" value="P:carbohydrate metabolic process"/>
    <property type="evidence" value="ECO:0007669"/>
    <property type="project" value="TreeGrafter"/>
</dbReference>
<reference evidence="7" key="2">
    <citation type="journal article" date="2021" name="PeerJ">
        <title>Extensive microbial diversity within the chicken gut microbiome revealed by metagenomics and culture.</title>
        <authorList>
            <person name="Gilroy R."/>
            <person name="Ravi A."/>
            <person name="Getino M."/>
            <person name="Pursley I."/>
            <person name="Horton D.L."/>
            <person name="Alikhan N.F."/>
            <person name="Baker D."/>
            <person name="Gharbi K."/>
            <person name="Hall N."/>
            <person name="Watson M."/>
            <person name="Adriaenssens E.M."/>
            <person name="Foster-Nyarko E."/>
            <person name="Jarju S."/>
            <person name="Secka A."/>
            <person name="Antonio M."/>
            <person name="Oren A."/>
            <person name="Chaudhuri R.R."/>
            <person name="La Ragione R."/>
            <person name="Hildebrand F."/>
            <person name="Pallen M.J."/>
        </authorList>
    </citation>
    <scope>NUCLEOTIDE SEQUENCE</scope>
    <source>
        <strain evidence="7">CHK195-12923</strain>
    </source>
</reference>
<dbReference type="InterPro" id="IPR002020">
    <property type="entry name" value="Citrate_synthase"/>
</dbReference>
<dbReference type="SUPFAM" id="SSF48256">
    <property type="entry name" value="Citrate synthase"/>
    <property type="match status" value="1"/>
</dbReference>
<reference evidence="7" key="1">
    <citation type="submission" date="2020-10" db="EMBL/GenBank/DDBJ databases">
        <authorList>
            <person name="Gilroy R."/>
        </authorList>
    </citation>
    <scope>NUCLEOTIDE SEQUENCE</scope>
    <source>
        <strain evidence="7">CHK195-12923</strain>
    </source>
</reference>
<dbReference type="PRINTS" id="PR00143">
    <property type="entry name" value="CITRTSNTHASE"/>
</dbReference>
<comment type="pathway">
    <text evidence="1">Carbohydrate metabolism; tricarboxylic acid cycle.</text>
</comment>
<dbReference type="InterPro" id="IPR024176">
    <property type="entry name" value="Citrate_synthase_bac-typ"/>
</dbReference>
<evidence type="ECO:0000256" key="4">
    <source>
        <dbReference type="ARBA" id="ARBA00049288"/>
    </source>
</evidence>
<comment type="caution">
    <text evidence="7">The sequence shown here is derived from an EMBL/GenBank/DDBJ whole genome shotgun (WGS) entry which is preliminary data.</text>
</comment>
<keyword evidence="3 5" id="KW-0808">Transferase</keyword>
<dbReference type="PANTHER" id="PTHR11739">
    <property type="entry name" value="CITRATE SYNTHASE"/>
    <property type="match status" value="1"/>
</dbReference>
<accession>A0A9D1SIP4</accession>
<evidence type="ECO:0000256" key="5">
    <source>
        <dbReference type="PIRNR" id="PIRNR001369"/>
    </source>
</evidence>
<evidence type="ECO:0000256" key="2">
    <source>
        <dbReference type="ARBA" id="ARBA00010566"/>
    </source>
</evidence>
<evidence type="ECO:0000256" key="6">
    <source>
        <dbReference type="PIRSR" id="PIRSR001369-1"/>
    </source>
</evidence>
<comment type="similarity">
    <text evidence="2 5">Belongs to the citrate synthase family.</text>
</comment>
<dbReference type="AlphaFoldDB" id="A0A9D1SIP4"/>
<evidence type="ECO:0000256" key="3">
    <source>
        <dbReference type="ARBA" id="ARBA00022679"/>
    </source>
</evidence>
<dbReference type="Proteomes" id="UP000824110">
    <property type="component" value="Unassembled WGS sequence"/>
</dbReference>
<evidence type="ECO:0000313" key="8">
    <source>
        <dbReference type="Proteomes" id="UP000824110"/>
    </source>
</evidence>
<dbReference type="InterPro" id="IPR016142">
    <property type="entry name" value="Citrate_synth-like_lrg_a-sub"/>
</dbReference>
<dbReference type="GO" id="GO:0005829">
    <property type="term" value="C:cytosol"/>
    <property type="evidence" value="ECO:0007669"/>
    <property type="project" value="TreeGrafter"/>
</dbReference>
<dbReference type="InterPro" id="IPR036969">
    <property type="entry name" value="Citrate_synthase_sf"/>
</dbReference>